<evidence type="ECO:0000256" key="3">
    <source>
        <dbReference type="ARBA" id="ARBA00023125"/>
    </source>
</evidence>
<protein>
    <submittedName>
        <fullName evidence="6">LysR substrate-binding domain-containing protein</fullName>
    </submittedName>
</protein>
<gene>
    <name evidence="6" type="ORF">QO192_05595</name>
</gene>
<dbReference type="InterPro" id="IPR005119">
    <property type="entry name" value="LysR_subst-bd"/>
</dbReference>
<dbReference type="PROSITE" id="PS50931">
    <property type="entry name" value="HTH_LYSR"/>
    <property type="match status" value="1"/>
</dbReference>
<name>A0ABV4KAS5_9FLAO</name>
<dbReference type="EMBL" id="JASMRN010000004">
    <property type="protein sequence ID" value="MEZ7514755.1"/>
    <property type="molecule type" value="Genomic_DNA"/>
</dbReference>
<organism evidence="6 7">
    <name type="scientific">Flavobacterium frigidarium</name>
    <dbReference type="NCBI Taxonomy" id="99286"/>
    <lineage>
        <taxon>Bacteria</taxon>
        <taxon>Pseudomonadati</taxon>
        <taxon>Bacteroidota</taxon>
        <taxon>Flavobacteriia</taxon>
        <taxon>Flavobacteriales</taxon>
        <taxon>Flavobacteriaceae</taxon>
        <taxon>Flavobacterium</taxon>
    </lineage>
</organism>
<dbReference type="SUPFAM" id="SSF53850">
    <property type="entry name" value="Periplasmic binding protein-like II"/>
    <property type="match status" value="1"/>
</dbReference>
<reference evidence="6 7" key="1">
    <citation type="submission" date="2023-05" db="EMBL/GenBank/DDBJ databases">
        <title>Adaptations of aquatic viruses from atmosphere-close ecosystems of the Central Arctic Ocean.</title>
        <authorList>
            <person name="Rahlff J."/>
            <person name="Holmfeldt K."/>
        </authorList>
    </citation>
    <scope>NUCLEOTIDE SEQUENCE [LARGE SCALE GENOMIC DNA]</scope>
    <source>
        <strain evidence="6 7">Arc14</strain>
    </source>
</reference>
<comment type="similarity">
    <text evidence="1">Belongs to the LysR transcriptional regulatory family.</text>
</comment>
<evidence type="ECO:0000313" key="7">
    <source>
        <dbReference type="Proteomes" id="UP001568894"/>
    </source>
</evidence>
<evidence type="ECO:0000313" key="6">
    <source>
        <dbReference type="EMBL" id="MEZ7514755.1"/>
    </source>
</evidence>
<dbReference type="PRINTS" id="PR00039">
    <property type="entry name" value="HTHLYSR"/>
</dbReference>
<keyword evidence="7" id="KW-1185">Reference proteome</keyword>
<evidence type="ECO:0000256" key="4">
    <source>
        <dbReference type="ARBA" id="ARBA00023163"/>
    </source>
</evidence>
<dbReference type="Proteomes" id="UP001568894">
    <property type="component" value="Unassembled WGS sequence"/>
</dbReference>
<dbReference type="PANTHER" id="PTHR30419">
    <property type="entry name" value="HTH-TYPE TRANSCRIPTIONAL REGULATOR YBHD"/>
    <property type="match status" value="1"/>
</dbReference>
<dbReference type="Gene3D" id="3.40.190.290">
    <property type="match status" value="1"/>
</dbReference>
<sequence>MEIQQLHYFITASRVLHFTKAAELCFVTQSALSQQIKKLEEELGMPLFLRSAKKIQLTEAGTVFLKHAKQILNDVQSGQQAIDDLNAMIGGELRIGVTYIFGVLVLPVVQTFAKKYPQLRIIVEYGATEPLEQKLLNNELDLVLVISANQINPAIKSIALFDSELVMAVAKSNPLAKLAKIPFRDLENIPLILPSQGFNSREFLDKLFEKNNMHPTIPIELNAIHPLLQIIENSDWATVVTAMALKGWDNLKAVKLDGVETARSSFILTLNNDYQKKAVSLFITAFKKILLHNGNIEK</sequence>
<evidence type="ECO:0000256" key="2">
    <source>
        <dbReference type="ARBA" id="ARBA00023015"/>
    </source>
</evidence>
<proteinExistence type="inferred from homology"/>
<comment type="caution">
    <text evidence="6">The sequence shown here is derived from an EMBL/GenBank/DDBJ whole genome shotgun (WGS) entry which is preliminary data.</text>
</comment>
<dbReference type="Pfam" id="PF03466">
    <property type="entry name" value="LysR_substrate"/>
    <property type="match status" value="1"/>
</dbReference>
<dbReference type="InterPro" id="IPR036390">
    <property type="entry name" value="WH_DNA-bd_sf"/>
</dbReference>
<keyword evidence="2" id="KW-0805">Transcription regulation</keyword>
<evidence type="ECO:0000256" key="1">
    <source>
        <dbReference type="ARBA" id="ARBA00009437"/>
    </source>
</evidence>
<dbReference type="CDD" id="cd05466">
    <property type="entry name" value="PBP2_LTTR_substrate"/>
    <property type="match status" value="1"/>
</dbReference>
<dbReference type="InterPro" id="IPR050950">
    <property type="entry name" value="HTH-type_LysR_regulators"/>
</dbReference>
<dbReference type="Gene3D" id="1.10.10.10">
    <property type="entry name" value="Winged helix-like DNA-binding domain superfamily/Winged helix DNA-binding domain"/>
    <property type="match status" value="1"/>
</dbReference>
<dbReference type="InterPro" id="IPR000847">
    <property type="entry name" value="LysR_HTH_N"/>
</dbReference>
<accession>A0ABV4KAS5</accession>
<keyword evidence="4" id="KW-0804">Transcription</keyword>
<keyword evidence="3" id="KW-0238">DNA-binding</keyword>
<dbReference type="RefSeq" id="WP_371568831.1">
    <property type="nucleotide sequence ID" value="NZ_JASMRN010000004.1"/>
</dbReference>
<dbReference type="SUPFAM" id="SSF46785">
    <property type="entry name" value="Winged helix' DNA-binding domain"/>
    <property type="match status" value="1"/>
</dbReference>
<evidence type="ECO:0000259" key="5">
    <source>
        <dbReference type="PROSITE" id="PS50931"/>
    </source>
</evidence>
<dbReference type="Pfam" id="PF00126">
    <property type="entry name" value="HTH_1"/>
    <property type="match status" value="1"/>
</dbReference>
<feature type="domain" description="HTH lysR-type" evidence="5">
    <location>
        <begin position="1"/>
        <end position="58"/>
    </location>
</feature>
<dbReference type="InterPro" id="IPR036388">
    <property type="entry name" value="WH-like_DNA-bd_sf"/>
</dbReference>